<dbReference type="GeneID" id="26629943"/>
<proteinExistence type="predicted"/>
<gene>
    <name evidence="1" type="ORF">QL01_224</name>
</gene>
<dbReference type="EMBL" id="KT176190">
    <property type="protein sequence ID" value="AKU42881.1"/>
    <property type="molecule type" value="Genomic_DNA"/>
</dbReference>
<keyword evidence="2" id="KW-1185">Reference proteome</keyword>
<dbReference type="InterPro" id="IPR057969">
    <property type="entry name" value="T4_Y13H-like"/>
</dbReference>
<organism evidence="1 2">
    <name type="scientific">Escherichia phage QL01</name>
    <dbReference type="NCBI Taxonomy" id="1673871"/>
    <lineage>
        <taxon>Viruses</taxon>
        <taxon>Duplodnaviria</taxon>
        <taxon>Heunggongvirae</taxon>
        <taxon>Uroviricota</taxon>
        <taxon>Caudoviricetes</taxon>
        <taxon>Pantevenvirales</taxon>
        <taxon>Straboviridae</taxon>
        <taxon>Tevenvirinae</taxon>
        <taxon>Dhakavirus</taxon>
        <taxon>Dhakavirus ql01</taxon>
    </lineage>
</organism>
<sequence>MAWHHETWAVVHVDGGLVGTNNGQFCVFTSQSKAWEECLKLKAKNPGIELTVKQTKIPLPWKTYE</sequence>
<evidence type="ECO:0000313" key="1">
    <source>
        <dbReference type="EMBL" id="AKU42881.1"/>
    </source>
</evidence>
<evidence type="ECO:0000313" key="2">
    <source>
        <dbReference type="Proteomes" id="UP000203373"/>
    </source>
</evidence>
<dbReference type="KEGG" id="vg:26629943"/>
<accession>A0A0K1LK45</accession>
<protein>
    <recommendedName>
        <fullName evidence="3">Signal-peptide domain-containing protein</fullName>
    </recommendedName>
</protein>
<dbReference type="Pfam" id="PF25744">
    <property type="entry name" value="T4_Y13H"/>
    <property type="match status" value="1"/>
</dbReference>
<dbReference type="Proteomes" id="UP000203373">
    <property type="component" value="Segment"/>
</dbReference>
<reference evidence="2" key="1">
    <citation type="submission" date="2015-06" db="EMBL/GenBank/DDBJ databases">
        <title>Isolation and characterization of a T4-like phage QL01 with wide host range against APEC.</title>
        <authorList>
            <person name="Xu J."/>
            <person name="Chen M."/>
            <person name="Zhang W."/>
        </authorList>
    </citation>
    <scope>NUCLEOTIDE SEQUENCE [LARGE SCALE GENOMIC DNA]</scope>
</reference>
<dbReference type="RefSeq" id="YP_009202955.1">
    <property type="nucleotide sequence ID" value="NC_028847.1"/>
</dbReference>
<evidence type="ECO:0008006" key="3">
    <source>
        <dbReference type="Google" id="ProtNLM"/>
    </source>
</evidence>
<name>A0A0K1LK45_9CAUD</name>